<dbReference type="CDD" id="cd23157">
    <property type="entry name" value="Prefoldin_5"/>
    <property type="match status" value="1"/>
</dbReference>
<dbReference type="GO" id="GO:0046872">
    <property type="term" value="F:metal ion binding"/>
    <property type="evidence" value="ECO:0007669"/>
    <property type="project" value="UniProtKB-KW"/>
</dbReference>
<feature type="domain" description="Transcription factor IIIC putative zinc-finger" evidence="18">
    <location>
        <begin position="1008"/>
        <end position="1088"/>
    </location>
</feature>
<evidence type="ECO:0000256" key="9">
    <source>
        <dbReference type="ARBA" id="ARBA00023033"/>
    </source>
</evidence>
<accession>A0A4T0T2E9</accession>
<evidence type="ECO:0000256" key="12">
    <source>
        <dbReference type="ARBA" id="ARBA00023326"/>
    </source>
</evidence>
<dbReference type="EC" id="1.14.99.56" evidence="15"/>
<dbReference type="SUPFAM" id="SSF50978">
    <property type="entry name" value="WD40 repeat-like"/>
    <property type="match status" value="1"/>
</dbReference>
<dbReference type="Gene3D" id="2.70.50.70">
    <property type="match status" value="1"/>
</dbReference>
<evidence type="ECO:0000256" key="2">
    <source>
        <dbReference type="ARBA" id="ARBA00004613"/>
    </source>
</evidence>
<comment type="similarity">
    <text evidence="13">Belongs to the polysaccharide monooxygenase AA9 family.</text>
</comment>
<dbReference type="NCBIfam" id="TIGR00293">
    <property type="entry name" value="prefoldin subunit alpha"/>
    <property type="match status" value="1"/>
</dbReference>
<comment type="caution">
    <text evidence="20">The sequence shown here is derived from an EMBL/GenBank/DDBJ whole genome shotgun (WGS) entry which is preliminary data.</text>
</comment>
<dbReference type="Pfam" id="PF03443">
    <property type="entry name" value="AA9"/>
    <property type="match status" value="1"/>
</dbReference>
<dbReference type="Gene3D" id="1.10.287.370">
    <property type="match status" value="1"/>
</dbReference>
<keyword evidence="5" id="KW-0732">Signal</keyword>
<comment type="subcellular location">
    <subcellularLocation>
        <location evidence="2">Secreted</location>
    </subcellularLocation>
</comment>
<keyword evidence="7" id="KW-0560">Oxidoreductase</keyword>
<dbReference type="EMBL" id="SPRH01000023">
    <property type="protein sequence ID" value="TIC00451.1"/>
    <property type="molecule type" value="Genomic_DNA"/>
</dbReference>
<keyword evidence="12" id="KW-0624">Polysaccharide degradation</keyword>
<dbReference type="InterPro" id="IPR049892">
    <property type="entry name" value="AA9"/>
</dbReference>
<keyword evidence="9" id="KW-0503">Monooxygenase</keyword>
<protein>
    <recommendedName>
        <fullName evidence="15">lytic cellulose monooxygenase (C4-dehydrogenating)</fullName>
        <ecNumber evidence="15">1.14.99.56</ecNumber>
    </recommendedName>
</protein>
<comment type="catalytic activity">
    <reaction evidence="14">
        <text>[(1-&gt;4)-beta-D-glucosyl]n+m + reduced acceptor + O2 = 4-dehydro-beta-D-glucosyl-[(1-&gt;4)-beta-D-glucosyl]n-1 + [(1-&gt;4)-beta-D-glucosyl]m + acceptor + H2O.</text>
        <dbReference type="EC" id="1.14.99.56"/>
    </reaction>
</comment>
<feature type="domain" description="Auxiliary Activity family 9 catalytic" evidence="16">
    <location>
        <begin position="116"/>
        <end position="323"/>
    </location>
</feature>
<evidence type="ECO:0000259" key="18">
    <source>
        <dbReference type="Pfam" id="PF12660"/>
    </source>
</evidence>
<reference evidence="21 22" key="1">
    <citation type="submission" date="2019-03" db="EMBL/GenBank/DDBJ databases">
        <title>Sequencing 25 genomes of Wallemia mellicola.</title>
        <authorList>
            <person name="Gostincar C."/>
        </authorList>
    </citation>
    <scope>NUCLEOTIDE SEQUENCE [LARGE SCALE GENOMIC DNA]</scope>
    <source>
        <strain evidence="19 22">EXF-1262</strain>
        <strain evidence="20 21">EXF-8738</strain>
    </source>
</reference>
<dbReference type="InterPro" id="IPR009053">
    <property type="entry name" value="Prefoldin"/>
</dbReference>
<dbReference type="AlphaFoldDB" id="A0A4T0T2E9"/>
<keyword evidence="10" id="KW-1015">Disulfide bond</keyword>
<evidence type="ECO:0000313" key="22">
    <source>
        <dbReference type="Proteomes" id="UP000307169"/>
    </source>
</evidence>
<dbReference type="Pfam" id="PF02996">
    <property type="entry name" value="Prefoldin"/>
    <property type="match status" value="1"/>
</dbReference>
<dbReference type="InterPro" id="IPR024764">
    <property type="entry name" value="TFIIIC_Znf"/>
</dbReference>
<keyword evidence="3" id="KW-0964">Secreted</keyword>
<evidence type="ECO:0000259" key="16">
    <source>
        <dbReference type="Pfam" id="PF03443"/>
    </source>
</evidence>
<dbReference type="InterPro" id="IPR036322">
    <property type="entry name" value="WD40_repeat_dom_sf"/>
</dbReference>
<dbReference type="Pfam" id="PF12657">
    <property type="entry name" value="TFIIIC_delta"/>
    <property type="match status" value="1"/>
</dbReference>
<evidence type="ECO:0000313" key="19">
    <source>
        <dbReference type="EMBL" id="TIC00451.1"/>
    </source>
</evidence>
<dbReference type="GO" id="GO:0004497">
    <property type="term" value="F:monooxygenase activity"/>
    <property type="evidence" value="ECO:0007669"/>
    <property type="project" value="UniProtKB-KW"/>
</dbReference>
<gene>
    <name evidence="20" type="ORF">E3Q10_00279</name>
    <name evidence="19" type="ORF">E3Q17_02223</name>
</gene>
<organism evidence="20 21">
    <name type="scientific">Wallemia mellicola</name>
    <dbReference type="NCBI Taxonomy" id="1708541"/>
    <lineage>
        <taxon>Eukaryota</taxon>
        <taxon>Fungi</taxon>
        <taxon>Dikarya</taxon>
        <taxon>Basidiomycota</taxon>
        <taxon>Wallemiomycotina</taxon>
        <taxon>Wallemiomycetes</taxon>
        <taxon>Wallemiales</taxon>
        <taxon>Wallemiaceae</taxon>
        <taxon>Wallemia</taxon>
    </lineage>
</organism>
<dbReference type="InterPro" id="IPR004127">
    <property type="entry name" value="Prefoldin_subunit_alpha"/>
</dbReference>
<keyword evidence="4" id="KW-0479">Metal-binding</keyword>
<dbReference type="SUPFAM" id="SSF46579">
    <property type="entry name" value="Prefoldin"/>
    <property type="match status" value="1"/>
</dbReference>
<evidence type="ECO:0000256" key="10">
    <source>
        <dbReference type="ARBA" id="ARBA00023157"/>
    </source>
</evidence>
<evidence type="ECO:0000256" key="7">
    <source>
        <dbReference type="ARBA" id="ARBA00023002"/>
    </source>
</evidence>
<dbReference type="GO" id="GO:0005576">
    <property type="term" value="C:extracellular region"/>
    <property type="evidence" value="ECO:0007669"/>
    <property type="project" value="UniProtKB-SubCell"/>
</dbReference>
<comment type="cofactor">
    <cofactor evidence="1">
        <name>Cu(2+)</name>
        <dbReference type="ChEBI" id="CHEBI:29036"/>
    </cofactor>
</comment>
<evidence type="ECO:0000256" key="5">
    <source>
        <dbReference type="ARBA" id="ARBA00022729"/>
    </source>
</evidence>
<proteinExistence type="inferred from homology"/>
<evidence type="ECO:0000256" key="13">
    <source>
        <dbReference type="ARBA" id="ARBA00044502"/>
    </source>
</evidence>
<dbReference type="PANTHER" id="PTHR33353">
    <property type="entry name" value="PUTATIVE (AFU_ORTHOLOGUE AFUA_1G12560)-RELATED"/>
    <property type="match status" value="1"/>
</dbReference>
<evidence type="ECO:0000256" key="8">
    <source>
        <dbReference type="ARBA" id="ARBA00023008"/>
    </source>
</evidence>
<name>A0A4T0T2E9_9BASI</name>
<evidence type="ECO:0000256" key="4">
    <source>
        <dbReference type="ARBA" id="ARBA00022723"/>
    </source>
</evidence>
<feature type="domain" description="Transcription factor IIIC 90kDa subunit N-terminal" evidence="17">
    <location>
        <begin position="377"/>
        <end position="669"/>
    </location>
</feature>
<dbReference type="CDD" id="cd21175">
    <property type="entry name" value="LPMO_AA9"/>
    <property type="match status" value="1"/>
</dbReference>
<evidence type="ECO:0000256" key="1">
    <source>
        <dbReference type="ARBA" id="ARBA00001973"/>
    </source>
</evidence>
<keyword evidence="8" id="KW-0186">Copper</keyword>
<evidence type="ECO:0000259" key="17">
    <source>
        <dbReference type="Pfam" id="PF12657"/>
    </source>
</evidence>
<dbReference type="GO" id="GO:0030245">
    <property type="term" value="P:cellulose catabolic process"/>
    <property type="evidence" value="ECO:0007669"/>
    <property type="project" value="UniProtKB-KW"/>
</dbReference>
<dbReference type="PANTHER" id="PTHR33353:SF10">
    <property type="entry name" value="ENDO-BETA-1,4-GLUCANASE D"/>
    <property type="match status" value="1"/>
</dbReference>
<dbReference type="Pfam" id="PF12660">
    <property type="entry name" value="zf-TFIIIC"/>
    <property type="match status" value="1"/>
</dbReference>
<dbReference type="InterPro" id="IPR005103">
    <property type="entry name" value="AA9_LPMO"/>
</dbReference>
<evidence type="ECO:0000256" key="14">
    <source>
        <dbReference type="ARBA" id="ARBA00045077"/>
    </source>
</evidence>
<dbReference type="InterPro" id="IPR024761">
    <property type="entry name" value="TFIIIC_delta_N"/>
</dbReference>
<sequence length="1098" mass="121023">MIQFKQSASAVAEINPANKEKKVLVPLTTSLYVPGKLTDVENVLVDIGTGYYVKKTTQEADKHYKSKVDYVNKNLETLQQTLEKKQDKLHPRLNQHKMKFSSFLALAATVAGISAHGVPQSFTINGQGYPAYDPQVDPWQPHAPKVNRPMSDDGPLYSKDDPMLTCNKVGTQTPAEMTADAAPGSPFIIQWDRWPSDHKGPVLTYAKFCGPGHDDCNNVQDIVNGWFKIDEAGYDANTGQWASDQLVAQGASWTLNLPPAENIQQGSYLIRHEIIALHSQGAPQFYPHCIQVYINGGTGSLQGQSVSIPGNVYSNAGDDGTLFGSIYSADVGSMSIPGPTLANASSNQTTTSLMTKLCVNFDTAPLAIGETILNGISPNGQIAVAHRRRIDILTANTGVYLNQDQAKALWKPRSRSIVEDAARNTSPGGALSAIVEPTTDTYLWNGWKSTTWSPAGLTSYGGCLLAVLTTNCDLFIVAPKVNFFIGKWLPTFDASARLREENAALLESSDPNEQLKGALRSQVLSIAWSTNPSTHQDVVAPSDISILVTGTKSGELLIWKHLQHGQMDLVMCIDGHSKSWISLIALSDWRKQDNGYVLDIYYTSTDYDIYKTTITHTNGLHAISEQPHMINSSNGQTVTSFKYIDDILIWTTPGSLFFLPPDGTVKEVDIKNLTMVVGLDSVSPSLLVLWFTDGGIKFVDLDNSSVVEDLSVQATRRQRDVFVETAKNVFKKGLGKMHAPFVYSVRKIPNTNTYIWLFHVYSPEDIEYIEESQQQSVLSIVDTLLPQEKEETEVASLIAEIKNNILNPTDIWTSSISSTQHVMERTRSILQSDSKDTLVQHLEAYFSSFADTYRDLILGNYNTSAYKQADTSGNLVDKVTDMFSCDLWTMPSFDVIRRACLISTYLNNVLDTEHDFKRRELESIIVVAQLYAICQRLLDLAKMQILLDDSQPVIARLVHAGLYLRSSPPELQRLAGEVAQCFAGMGSDAIGCDGDPNDPLSLTHAIDLGEKCPASGTSIHFDHLQKAKSDLGIEWPRCAITLSILSDVHVKRSTSARAIYKDLTFSNEHVDLVSMALSLSARKCIFTNAPFVRINDVN</sequence>
<evidence type="ECO:0000256" key="6">
    <source>
        <dbReference type="ARBA" id="ARBA00023001"/>
    </source>
</evidence>
<dbReference type="Proteomes" id="UP000307169">
    <property type="component" value="Unassembled WGS sequence"/>
</dbReference>
<dbReference type="EMBL" id="SPRO01000002">
    <property type="protein sequence ID" value="TIC34316.1"/>
    <property type="molecule type" value="Genomic_DNA"/>
</dbReference>
<evidence type="ECO:0000313" key="20">
    <source>
        <dbReference type="EMBL" id="TIC34316.1"/>
    </source>
</evidence>
<evidence type="ECO:0000256" key="3">
    <source>
        <dbReference type="ARBA" id="ARBA00022525"/>
    </source>
</evidence>
<evidence type="ECO:0000256" key="15">
    <source>
        <dbReference type="ARBA" id="ARBA00047174"/>
    </source>
</evidence>
<evidence type="ECO:0000313" key="21">
    <source>
        <dbReference type="Proteomes" id="UP000305647"/>
    </source>
</evidence>
<dbReference type="Proteomes" id="UP000305647">
    <property type="component" value="Unassembled WGS sequence"/>
</dbReference>
<evidence type="ECO:0000256" key="11">
    <source>
        <dbReference type="ARBA" id="ARBA00023277"/>
    </source>
</evidence>
<keyword evidence="11" id="KW-0119">Carbohydrate metabolism</keyword>
<keyword evidence="6" id="KW-0136">Cellulose degradation</keyword>